<dbReference type="RefSeq" id="WP_003024275.1">
    <property type="nucleotide sequence ID" value="NZ_CABEHW010000003.1"/>
</dbReference>
<reference evidence="1 5" key="2">
    <citation type="submission" date="2022-10" db="EMBL/GenBank/DDBJ databases">
        <title>Comparative genomic study of S. anginosus.</title>
        <authorList>
            <person name="Prasad A."/>
            <person name="Ene A."/>
            <person name="Jablonska S."/>
            <person name="Du J."/>
            <person name="Wolfe A.J."/>
            <person name="Putonti C."/>
        </authorList>
    </citation>
    <scope>NUCLEOTIDE SEQUENCE [LARGE SCALE GENOMIC DNA]</scope>
    <source>
        <strain evidence="1 5">UMB1339</strain>
    </source>
</reference>
<dbReference type="Proteomes" id="UP000403538">
    <property type="component" value="Unassembled WGS sequence"/>
</dbReference>
<evidence type="ECO:0000313" key="5">
    <source>
        <dbReference type="Proteomes" id="UP001208682"/>
    </source>
</evidence>
<dbReference type="eggNOG" id="ENOG503043R">
    <property type="taxonomic scope" value="Bacteria"/>
</dbReference>
<evidence type="ECO:0000313" key="4">
    <source>
        <dbReference type="Proteomes" id="UP000403538"/>
    </source>
</evidence>
<dbReference type="EMBL" id="JAPAIP010000025">
    <property type="protein sequence ID" value="MCW1077037.1"/>
    <property type="molecule type" value="Genomic_DNA"/>
</dbReference>
<accession>A0A0P0N8Q7</accession>
<dbReference type="EMBL" id="CABEID010000001">
    <property type="protein sequence ID" value="VTS34426.1"/>
    <property type="molecule type" value="Genomic_DNA"/>
</dbReference>
<evidence type="ECO:0000313" key="2">
    <source>
        <dbReference type="EMBL" id="MDX5039429.1"/>
    </source>
</evidence>
<dbReference type="Proteomes" id="UP001208682">
    <property type="component" value="Unassembled WGS sequence"/>
</dbReference>
<evidence type="ECO:0000313" key="1">
    <source>
        <dbReference type="EMBL" id="MCW1077037.1"/>
    </source>
</evidence>
<proteinExistence type="predicted"/>
<dbReference type="KEGG" id="sans:DK43_05015"/>
<organism evidence="3 4">
    <name type="scientific">Streptococcus anginosus</name>
    <dbReference type="NCBI Taxonomy" id="1328"/>
    <lineage>
        <taxon>Bacteria</taxon>
        <taxon>Bacillati</taxon>
        <taxon>Bacillota</taxon>
        <taxon>Bacilli</taxon>
        <taxon>Lactobacillales</taxon>
        <taxon>Streptococcaceae</taxon>
        <taxon>Streptococcus</taxon>
        <taxon>Streptococcus anginosus group</taxon>
    </lineage>
</organism>
<reference evidence="3 4" key="1">
    <citation type="submission" date="2019-05" db="EMBL/GenBank/DDBJ databases">
        <authorList>
            <consortium name="Pathogen Informatics"/>
        </authorList>
    </citation>
    <scope>NUCLEOTIDE SEQUENCE [LARGE SCALE GENOMIC DNA]</scope>
    <source>
        <strain evidence="3 4">NCTC11062</strain>
    </source>
</reference>
<evidence type="ECO:0000313" key="3">
    <source>
        <dbReference type="EMBL" id="VTS34426.1"/>
    </source>
</evidence>
<name>A0A0P0N8Q7_STRAP</name>
<dbReference type="AlphaFoldDB" id="A0A0P0N8Q7"/>
<reference evidence="2" key="3">
    <citation type="submission" date="2023-11" db="EMBL/GenBank/DDBJ databases">
        <title>Streptococcus anginosus urogential strains.</title>
        <authorList>
            <person name="Appleberry H."/>
            <person name="Garcia-Israel J."/>
            <person name="Wolfe A."/>
            <person name="Putonti C."/>
        </authorList>
    </citation>
    <scope>NUCLEOTIDE SEQUENCE</scope>
    <source>
        <strain evidence="2">UMB1758</strain>
    </source>
</reference>
<dbReference type="EMBL" id="JAWWVP010000001">
    <property type="protein sequence ID" value="MDX5039429.1"/>
    <property type="molecule type" value="Genomic_DNA"/>
</dbReference>
<sequence>MGDKPISFRDENGNFVSAADVWNEKKLEKLFNKLNPNRKLRLEREKLAQKKKE</sequence>
<gene>
    <name evidence="3" type="ORF">NCTC11062_01040</name>
    <name evidence="1" type="ORF">OJ589_07755</name>
    <name evidence="2" type="ORF">SFH28_00940</name>
</gene>
<protein>
    <submittedName>
        <fullName evidence="3">Putative extracellular protein</fullName>
    </submittedName>
</protein>